<dbReference type="PROSITE" id="PS50110">
    <property type="entry name" value="RESPONSE_REGULATORY"/>
    <property type="match status" value="1"/>
</dbReference>
<protein>
    <submittedName>
        <fullName evidence="5">LytTR family DNA-binding domain-containing protein</fullName>
    </submittedName>
</protein>
<evidence type="ECO:0000259" key="3">
    <source>
        <dbReference type="PROSITE" id="PS50110"/>
    </source>
</evidence>
<dbReference type="SUPFAM" id="SSF52172">
    <property type="entry name" value="CheY-like"/>
    <property type="match status" value="1"/>
</dbReference>
<dbReference type="Proteomes" id="UP001501757">
    <property type="component" value="Unassembled WGS sequence"/>
</dbReference>
<evidence type="ECO:0000256" key="1">
    <source>
        <dbReference type="ARBA" id="ARBA00023012"/>
    </source>
</evidence>
<sequence>MVNLIIADDEPILLDSLAAKLTKFWPTANIVAKCQSGEDALDAILANDVQVAFLDIQMGDLTGIDVALKASGQCHFVFVTAYDQYAVSAFETDAIDYLLKPYSDERLQDSISRVKARLNSQPLDISQALLSLQGDSRQYLKRIKVQIGTRIWLVAVQDVLYFQASGRYVKVVTKAREALVRMPLKSLLMQLDPDCFWQIHRSIVINLNHLDHVSASEPEQLQVFMQGVSEPLPVSRSSQHLFRSMPSE</sequence>
<organism evidence="5 6">
    <name type="scientific">Bowmanella denitrificans</name>
    <dbReference type="NCBI Taxonomy" id="366582"/>
    <lineage>
        <taxon>Bacteria</taxon>
        <taxon>Pseudomonadati</taxon>
        <taxon>Pseudomonadota</taxon>
        <taxon>Gammaproteobacteria</taxon>
        <taxon>Alteromonadales</taxon>
        <taxon>Alteromonadaceae</taxon>
        <taxon>Bowmanella</taxon>
    </lineage>
</organism>
<dbReference type="Pfam" id="PF04397">
    <property type="entry name" value="LytTR"/>
    <property type="match status" value="1"/>
</dbReference>
<keyword evidence="2" id="KW-0597">Phosphoprotein</keyword>
<accession>A0ABP3GK46</accession>
<feature type="modified residue" description="4-aspartylphosphate" evidence="2">
    <location>
        <position position="55"/>
    </location>
</feature>
<keyword evidence="1" id="KW-0902">Two-component regulatory system</keyword>
<keyword evidence="6" id="KW-1185">Reference proteome</keyword>
<feature type="domain" description="Response regulatory" evidence="3">
    <location>
        <begin position="3"/>
        <end position="115"/>
    </location>
</feature>
<dbReference type="Pfam" id="PF00072">
    <property type="entry name" value="Response_reg"/>
    <property type="match status" value="1"/>
</dbReference>
<evidence type="ECO:0000259" key="4">
    <source>
        <dbReference type="PROSITE" id="PS50930"/>
    </source>
</evidence>
<dbReference type="SMART" id="SM00448">
    <property type="entry name" value="REC"/>
    <property type="match status" value="1"/>
</dbReference>
<evidence type="ECO:0000313" key="6">
    <source>
        <dbReference type="Proteomes" id="UP001501757"/>
    </source>
</evidence>
<dbReference type="PANTHER" id="PTHR37299:SF1">
    <property type="entry name" value="STAGE 0 SPORULATION PROTEIN A HOMOLOG"/>
    <property type="match status" value="1"/>
</dbReference>
<reference evidence="6" key="1">
    <citation type="journal article" date="2019" name="Int. J. Syst. Evol. Microbiol.">
        <title>The Global Catalogue of Microorganisms (GCM) 10K type strain sequencing project: providing services to taxonomists for standard genome sequencing and annotation.</title>
        <authorList>
            <consortium name="The Broad Institute Genomics Platform"/>
            <consortium name="The Broad Institute Genome Sequencing Center for Infectious Disease"/>
            <person name="Wu L."/>
            <person name="Ma J."/>
        </authorList>
    </citation>
    <scope>NUCLEOTIDE SEQUENCE [LARGE SCALE GENOMIC DNA]</scope>
    <source>
        <strain evidence="6">JCM 13378</strain>
    </source>
</reference>
<dbReference type="EMBL" id="BAAAEI010000006">
    <property type="protein sequence ID" value="GAA0345550.1"/>
    <property type="molecule type" value="Genomic_DNA"/>
</dbReference>
<dbReference type="InterPro" id="IPR001789">
    <property type="entry name" value="Sig_transdc_resp-reg_receiver"/>
</dbReference>
<dbReference type="InterPro" id="IPR046947">
    <property type="entry name" value="LytR-like"/>
</dbReference>
<evidence type="ECO:0000256" key="2">
    <source>
        <dbReference type="PROSITE-ProRule" id="PRU00169"/>
    </source>
</evidence>
<dbReference type="PROSITE" id="PS50930">
    <property type="entry name" value="HTH_LYTTR"/>
    <property type="match status" value="1"/>
</dbReference>
<dbReference type="RefSeq" id="WP_343841944.1">
    <property type="nucleotide sequence ID" value="NZ_BAAAEI010000006.1"/>
</dbReference>
<proteinExistence type="predicted"/>
<dbReference type="Gene3D" id="3.40.50.2300">
    <property type="match status" value="1"/>
</dbReference>
<gene>
    <name evidence="5" type="ORF">GCM10009092_07540</name>
</gene>
<comment type="caution">
    <text evidence="5">The sequence shown here is derived from an EMBL/GenBank/DDBJ whole genome shotgun (WGS) entry which is preliminary data.</text>
</comment>
<dbReference type="InterPro" id="IPR007492">
    <property type="entry name" value="LytTR_DNA-bd_dom"/>
</dbReference>
<dbReference type="InterPro" id="IPR011006">
    <property type="entry name" value="CheY-like_superfamily"/>
</dbReference>
<name>A0ABP3GK46_9ALTE</name>
<dbReference type="GO" id="GO:0003677">
    <property type="term" value="F:DNA binding"/>
    <property type="evidence" value="ECO:0007669"/>
    <property type="project" value="UniProtKB-KW"/>
</dbReference>
<dbReference type="SMART" id="SM00850">
    <property type="entry name" value="LytTR"/>
    <property type="match status" value="1"/>
</dbReference>
<keyword evidence="5" id="KW-0238">DNA-binding</keyword>
<dbReference type="PANTHER" id="PTHR37299">
    <property type="entry name" value="TRANSCRIPTIONAL REGULATOR-RELATED"/>
    <property type="match status" value="1"/>
</dbReference>
<dbReference type="Gene3D" id="2.40.50.1020">
    <property type="entry name" value="LytTr DNA-binding domain"/>
    <property type="match status" value="1"/>
</dbReference>
<feature type="domain" description="HTH LytTR-type" evidence="4">
    <location>
        <begin position="143"/>
        <end position="248"/>
    </location>
</feature>
<evidence type="ECO:0000313" key="5">
    <source>
        <dbReference type="EMBL" id="GAA0345550.1"/>
    </source>
</evidence>